<dbReference type="AlphaFoldDB" id="A0A433VP49"/>
<proteinExistence type="predicted"/>
<accession>A0A433VP49</accession>
<comment type="caution">
    <text evidence="1">The sequence shown here is derived from an EMBL/GenBank/DDBJ whole genome shotgun (WGS) entry which is preliminary data.</text>
</comment>
<reference evidence="1" key="2">
    <citation type="journal article" date="2019" name="Genome Biol. Evol.">
        <title>Day and night: Metabolic profiles and evolutionary relationships of six axenic non-marine cyanobacteria.</title>
        <authorList>
            <person name="Will S.E."/>
            <person name="Henke P."/>
            <person name="Boedeker C."/>
            <person name="Huang S."/>
            <person name="Brinkmann H."/>
            <person name="Rohde M."/>
            <person name="Jarek M."/>
            <person name="Friedl T."/>
            <person name="Seufert S."/>
            <person name="Schumacher M."/>
            <person name="Overmann J."/>
            <person name="Neumann-Schaal M."/>
            <person name="Petersen J."/>
        </authorList>
    </citation>
    <scope>NUCLEOTIDE SEQUENCE [LARGE SCALE GENOMIC DNA]</scope>
    <source>
        <strain evidence="1">PCC 7102</strain>
    </source>
</reference>
<evidence type="ECO:0000313" key="1">
    <source>
        <dbReference type="EMBL" id="RUT07815.1"/>
    </source>
</evidence>
<evidence type="ECO:0000313" key="2">
    <source>
        <dbReference type="Proteomes" id="UP000271624"/>
    </source>
</evidence>
<dbReference type="RefSeq" id="WP_073619729.1">
    <property type="nucleotide sequence ID" value="NZ_RSCL01000004.1"/>
</dbReference>
<name>A0A433VP49_9CYAN</name>
<dbReference type="Proteomes" id="UP000271624">
    <property type="component" value="Unassembled WGS sequence"/>
</dbReference>
<reference evidence="1" key="1">
    <citation type="submission" date="2018-12" db="EMBL/GenBank/DDBJ databases">
        <authorList>
            <person name="Will S."/>
            <person name="Neumann-Schaal M."/>
            <person name="Henke P."/>
        </authorList>
    </citation>
    <scope>NUCLEOTIDE SEQUENCE</scope>
    <source>
        <strain evidence="1">PCC 7102</strain>
    </source>
</reference>
<protein>
    <submittedName>
        <fullName evidence="1">Uncharacterized protein</fullName>
    </submittedName>
</protein>
<gene>
    <name evidence="1" type="ORF">DSM106972_020750</name>
</gene>
<organism evidence="1 2">
    <name type="scientific">Dulcicalothrix desertica PCC 7102</name>
    <dbReference type="NCBI Taxonomy" id="232991"/>
    <lineage>
        <taxon>Bacteria</taxon>
        <taxon>Bacillati</taxon>
        <taxon>Cyanobacteriota</taxon>
        <taxon>Cyanophyceae</taxon>
        <taxon>Nostocales</taxon>
        <taxon>Calotrichaceae</taxon>
        <taxon>Dulcicalothrix</taxon>
    </lineage>
</organism>
<dbReference type="EMBL" id="RSCL01000004">
    <property type="protein sequence ID" value="RUT07815.1"/>
    <property type="molecule type" value="Genomic_DNA"/>
</dbReference>
<dbReference type="OrthoDB" id="515661at2"/>
<sequence length="67" mass="7417">MNNSKIPQVGDKVFILRPAYVAGSVGIVRGEEILSDGKPSGNWIIEVTSQDLVLSLERNEFQVMNKE</sequence>
<keyword evidence="2" id="KW-1185">Reference proteome</keyword>